<protein>
    <submittedName>
        <fullName evidence="2">Uncharacterized protein</fullName>
    </submittedName>
</protein>
<feature type="non-terminal residue" evidence="2">
    <location>
        <position position="94"/>
    </location>
</feature>
<accession>A0A699XAL8</accession>
<feature type="compositionally biased region" description="Acidic residues" evidence="1">
    <location>
        <begin position="7"/>
        <end position="16"/>
    </location>
</feature>
<name>A0A699XAL8_TANCI</name>
<dbReference type="EMBL" id="BKCJ011818451">
    <property type="protein sequence ID" value="GFD55470.1"/>
    <property type="molecule type" value="Genomic_DNA"/>
</dbReference>
<feature type="region of interest" description="Disordered" evidence="1">
    <location>
        <begin position="1"/>
        <end position="59"/>
    </location>
</feature>
<feature type="compositionally biased region" description="Acidic residues" evidence="1">
    <location>
        <begin position="29"/>
        <end position="40"/>
    </location>
</feature>
<proteinExistence type="predicted"/>
<sequence length="94" mass="10695">HPKFSTYDEEDKDEESFDHIVQTPSQVENTDDEDNDEDSDGMNVEGDKMDDEGANEEDDADELYKDVNINLEGQNIQMTNVQATQVIEDTHVTL</sequence>
<feature type="non-terminal residue" evidence="2">
    <location>
        <position position="1"/>
    </location>
</feature>
<comment type="caution">
    <text evidence="2">The sequence shown here is derived from an EMBL/GenBank/DDBJ whole genome shotgun (WGS) entry which is preliminary data.</text>
</comment>
<reference evidence="2" key="1">
    <citation type="journal article" date="2019" name="Sci. Rep.">
        <title>Draft genome of Tanacetum cinerariifolium, the natural source of mosquito coil.</title>
        <authorList>
            <person name="Yamashiro T."/>
            <person name="Shiraishi A."/>
            <person name="Satake H."/>
            <person name="Nakayama K."/>
        </authorList>
    </citation>
    <scope>NUCLEOTIDE SEQUENCE</scope>
</reference>
<evidence type="ECO:0000313" key="2">
    <source>
        <dbReference type="EMBL" id="GFD55470.1"/>
    </source>
</evidence>
<dbReference type="AlphaFoldDB" id="A0A699XAL8"/>
<evidence type="ECO:0000256" key="1">
    <source>
        <dbReference type="SAM" id="MobiDB-lite"/>
    </source>
</evidence>
<feature type="compositionally biased region" description="Acidic residues" evidence="1">
    <location>
        <begin position="48"/>
        <end position="59"/>
    </location>
</feature>
<organism evidence="2">
    <name type="scientific">Tanacetum cinerariifolium</name>
    <name type="common">Dalmatian daisy</name>
    <name type="synonym">Chrysanthemum cinerariifolium</name>
    <dbReference type="NCBI Taxonomy" id="118510"/>
    <lineage>
        <taxon>Eukaryota</taxon>
        <taxon>Viridiplantae</taxon>
        <taxon>Streptophyta</taxon>
        <taxon>Embryophyta</taxon>
        <taxon>Tracheophyta</taxon>
        <taxon>Spermatophyta</taxon>
        <taxon>Magnoliopsida</taxon>
        <taxon>eudicotyledons</taxon>
        <taxon>Gunneridae</taxon>
        <taxon>Pentapetalae</taxon>
        <taxon>asterids</taxon>
        <taxon>campanulids</taxon>
        <taxon>Asterales</taxon>
        <taxon>Asteraceae</taxon>
        <taxon>Asteroideae</taxon>
        <taxon>Anthemideae</taxon>
        <taxon>Anthemidinae</taxon>
        <taxon>Tanacetum</taxon>
    </lineage>
</organism>
<gene>
    <name evidence="2" type="ORF">Tci_927439</name>
</gene>